<evidence type="ECO:0000256" key="7">
    <source>
        <dbReference type="ARBA" id="ARBA00023136"/>
    </source>
</evidence>
<feature type="transmembrane region" description="Helical" evidence="8">
    <location>
        <begin position="139"/>
        <end position="160"/>
    </location>
</feature>
<evidence type="ECO:0000313" key="9">
    <source>
        <dbReference type="EMBL" id="BBP45391.1"/>
    </source>
</evidence>
<dbReference type="AlphaFoldDB" id="A0A6F8PTD4"/>
<evidence type="ECO:0000256" key="5">
    <source>
        <dbReference type="ARBA" id="ARBA00022960"/>
    </source>
</evidence>
<name>A0A6F8PTD4_9GAMM</name>
<keyword evidence="10" id="KW-1185">Reference proteome</keyword>
<reference evidence="10" key="1">
    <citation type="submission" date="2019-11" db="EMBL/GenBank/DDBJ databases">
        <title>Isolation and characterization of two novel species in the genus Thiomicrorhabdus.</title>
        <authorList>
            <person name="Mochizuki J."/>
            <person name="Kojima H."/>
            <person name="Fukui M."/>
        </authorList>
    </citation>
    <scope>NUCLEOTIDE SEQUENCE [LARGE SCALE GENOMIC DNA]</scope>
    <source>
        <strain evidence="10">aks77</strain>
    </source>
</reference>
<organism evidence="9 10">
    <name type="scientific">Thiosulfatimonas sediminis</name>
    <dbReference type="NCBI Taxonomy" id="2675054"/>
    <lineage>
        <taxon>Bacteria</taxon>
        <taxon>Pseudomonadati</taxon>
        <taxon>Pseudomonadota</taxon>
        <taxon>Gammaproteobacteria</taxon>
        <taxon>Thiotrichales</taxon>
        <taxon>Piscirickettsiaceae</taxon>
        <taxon>Thiosulfatimonas</taxon>
    </lineage>
</organism>
<dbReference type="PANTHER" id="PTHR37484">
    <property type="entry name" value="ROD SHAPE-DETERMINING PROTEIN MRED"/>
    <property type="match status" value="1"/>
</dbReference>
<gene>
    <name evidence="9" type="ORF">THMIRHAS_07640</name>
</gene>
<dbReference type="InterPro" id="IPR007227">
    <property type="entry name" value="Cell_shape_determining_MreD"/>
</dbReference>
<feature type="transmembrane region" description="Helical" evidence="8">
    <location>
        <begin position="109"/>
        <end position="127"/>
    </location>
</feature>
<evidence type="ECO:0000256" key="1">
    <source>
        <dbReference type="ARBA" id="ARBA00004651"/>
    </source>
</evidence>
<evidence type="ECO:0000256" key="6">
    <source>
        <dbReference type="ARBA" id="ARBA00022989"/>
    </source>
</evidence>
<dbReference type="PANTHER" id="PTHR37484:SF1">
    <property type="entry name" value="ROD SHAPE-DETERMINING PROTEIN MRED"/>
    <property type="match status" value="1"/>
</dbReference>
<dbReference type="Pfam" id="PF04093">
    <property type="entry name" value="MreD"/>
    <property type="match status" value="1"/>
</dbReference>
<dbReference type="EMBL" id="AP021889">
    <property type="protein sequence ID" value="BBP45391.1"/>
    <property type="molecule type" value="Genomic_DNA"/>
</dbReference>
<keyword evidence="6 8" id="KW-1133">Transmembrane helix</keyword>
<accession>A0A6F8PTD4</accession>
<evidence type="ECO:0000256" key="8">
    <source>
        <dbReference type="SAM" id="Phobius"/>
    </source>
</evidence>
<protein>
    <submittedName>
        <fullName evidence="9">Uncharacterized protein</fullName>
    </submittedName>
</protein>
<keyword evidence="5" id="KW-0133">Cell shape</keyword>
<dbReference type="NCBIfam" id="TIGR03426">
    <property type="entry name" value="shape_MreD"/>
    <property type="match status" value="1"/>
</dbReference>
<dbReference type="Proteomes" id="UP000501726">
    <property type="component" value="Chromosome"/>
</dbReference>
<dbReference type="KEGG" id="tse:THMIRHAS_07640"/>
<dbReference type="RefSeq" id="WP_173271076.1">
    <property type="nucleotide sequence ID" value="NZ_AP021889.1"/>
</dbReference>
<proteinExistence type="inferred from homology"/>
<feature type="transmembrane region" description="Helical" evidence="8">
    <location>
        <begin position="12"/>
        <end position="30"/>
    </location>
</feature>
<evidence type="ECO:0000256" key="2">
    <source>
        <dbReference type="ARBA" id="ARBA00007776"/>
    </source>
</evidence>
<keyword evidence="3" id="KW-1003">Cell membrane</keyword>
<dbReference type="GO" id="GO:0005886">
    <property type="term" value="C:plasma membrane"/>
    <property type="evidence" value="ECO:0007669"/>
    <property type="project" value="UniProtKB-SubCell"/>
</dbReference>
<evidence type="ECO:0000256" key="4">
    <source>
        <dbReference type="ARBA" id="ARBA00022692"/>
    </source>
</evidence>
<comment type="similarity">
    <text evidence="2">Belongs to the MreD family.</text>
</comment>
<sequence>MGDNFIYISSRQVRWLIILSFIFALLLDSINLIGQNYLFLPPFTLLVLLYWSGHFLDYTYLTTAFIIGLLADTLYQSTLGLHALIYIVLTFMMLRHRLRFRGYSLPQQALNIIVFMFIFQLLHLLMLTPKLDSTEQLSFWLMPIVAAFFWLLFAKLLNLLTQQNAVEK</sequence>
<dbReference type="InterPro" id="IPR026034">
    <property type="entry name" value="MreD_proteobac"/>
</dbReference>
<keyword evidence="7 8" id="KW-0472">Membrane</keyword>
<dbReference type="GO" id="GO:0008360">
    <property type="term" value="P:regulation of cell shape"/>
    <property type="evidence" value="ECO:0007669"/>
    <property type="project" value="UniProtKB-KW"/>
</dbReference>
<keyword evidence="4 8" id="KW-0812">Transmembrane</keyword>
<comment type="subcellular location">
    <subcellularLocation>
        <location evidence="1">Cell membrane</location>
        <topology evidence="1">Multi-pass membrane protein</topology>
    </subcellularLocation>
</comment>
<evidence type="ECO:0000256" key="3">
    <source>
        <dbReference type="ARBA" id="ARBA00022475"/>
    </source>
</evidence>
<evidence type="ECO:0000313" key="10">
    <source>
        <dbReference type="Proteomes" id="UP000501726"/>
    </source>
</evidence>